<dbReference type="EMBL" id="CP030104">
    <property type="protein sequence ID" value="AWX46134.1"/>
    <property type="molecule type" value="Genomic_DNA"/>
</dbReference>
<dbReference type="KEGG" id="spon:HME9304_03166"/>
<dbReference type="Gene3D" id="2.60.120.10">
    <property type="entry name" value="Jelly Rolls"/>
    <property type="match status" value="1"/>
</dbReference>
<accession>A0A2Z4LX92</accession>
<sequence>MHLIKFCSYGFFRINTAYFQFDVHYVQKKAKYLLSYWYSKFCSPLTKSIFNMKISKEDIPVTMQSPDTIMRALPNYGGMTVCFNELPKGTDFTPLLKGLENNSCHCPHWGYVLEGSIRCIYDDGSEETVEAGDVFYWPSGHTAIVKDDVKMIDFSPTKEFNEVIAHVGKMMAESS</sequence>
<dbReference type="InterPro" id="IPR014710">
    <property type="entry name" value="RmlC-like_jellyroll"/>
</dbReference>
<evidence type="ECO:0008006" key="3">
    <source>
        <dbReference type="Google" id="ProtNLM"/>
    </source>
</evidence>
<evidence type="ECO:0000313" key="2">
    <source>
        <dbReference type="Proteomes" id="UP000248536"/>
    </source>
</evidence>
<evidence type="ECO:0000313" key="1">
    <source>
        <dbReference type="EMBL" id="AWX46134.1"/>
    </source>
</evidence>
<dbReference type="SUPFAM" id="SSF51182">
    <property type="entry name" value="RmlC-like cupins"/>
    <property type="match status" value="1"/>
</dbReference>
<keyword evidence="2" id="KW-1185">Reference proteome</keyword>
<protein>
    <recommendedName>
        <fullName evidence="3">Cupin domain-containing protein</fullName>
    </recommendedName>
</protein>
<name>A0A2Z4LX92_9FLAO</name>
<reference evidence="1 2" key="1">
    <citation type="submission" date="2018-06" db="EMBL/GenBank/DDBJ databases">
        <title>Spongiibacterium sp. HME9304 Genome sequencing and assembly.</title>
        <authorList>
            <person name="Kang H."/>
            <person name="Kim H."/>
            <person name="Joh K."/>
        </authorList>
    </citation>
    <scope>NUCLEOTIDE SEQUENCE [LARGE SCALE GENOMIC DNA]</scope>
    <source>
        <strain evidence="1 2">HME9304</strain>
    </source>
</reference>
<proteinExistence type="predicted"/>
<organism evidence="1 2">
    <name type="scientific">Flagellimonas maritima</name>
    <dbReference type="NCBI Taxonomy" id="1383885"/>
    <lineage>
        <taxon>Bacteria</taxon>
        <taxon>Pseudomonadati</taxon>
        <taxon>Bacteroidota</taxon>
        <taxon>Flavobacteriia</taxon>
        <taxon>Flavobacteriales</taxon>
        <taxon>Flavobacteriaceae</taxon>
        <taxon>Flagellimonas</taxon>
    </lineage>
</organism>
<gene>
    <name evidence="1" type="ORF">HME9304_03166</name>
</gene>
<dbReference type="InterPro" id="IPR011051">
    <property type="entry name" value="RmlC_Cupin_sf"/>
</dbReference>
<dbReference type="AlphaFoldDB" id="A0A2Z4LX92"/>
<dbReference type="Proteomes" id="UP000248536">
    <property type="component" value="Chromosome"/>
</dbReference>